<evidence type="ECO:0000256" key="2">
    <source>
        <dbReference type="ARBA" id="ARBA00022692"/>
    </source>
</evidence>
<keyword evidence="7" id="KW-1185">Reference proteome</keyword>
<proteinExistence type="predicted"/>
<dbReference type="Proteomes" id="UP001331761">
    <property type="component" value="Unassembled WGS sequence"/>
</dbReference>
<dbReference type="PANTHER" id="PTHR11785:SF531">
    <property type="entry name" value="LARGE NEUTRAL AMINO ACIDS TRANSPORTER SMALL SUBUNIT 1"/>
    <property type="match status" value="1"/>
</dbReference>
<evidence type="ECO:0000256" key="5">
    <source>
        <dbReference type="SAM" id="Phobius"/>
    </source>
</evidence>
<evidence type="ECO:0000256" key="4">
    <source>
        <dbReference type="ARBA" id="ARBA00023136"/>
    </source>
</evidence>
<gene>
    <name evidence="6" type="ORF">GCK32_001302</name>
</gene>
<accession>A0AAN8J2L2</accession>
<feature type="transmembrane region" description="Helical" evidence="5">
    <location>
        <begin position="38"/>
        <end position="61"/>
    </location>
</feature>
<dbReference type="Gene3D" id="1.20.1740.10">
    <property type="entry name" value="Amino acid/polyamine transporter I"/>
    <property type="match status" value="1"/>
</dbReference>
<dbReference type="InterPro" id="IPR050598">
    <property type="entry name" value="AminoAcid_Transporter"/>
</dbReference>
<dbReference type="GO" id="GO:0016020">
    <property type="term" value="C:membrane"/>
    <property type="evidence" value="ECO:0007669"/>
    <property type="project" value="UniProtKB-SubCell"/>
</dbReference>
<dbReference type="PANTHER" id="PTHR11785">
    <property type="entry name" value="AMINO ACID TRANSPORTER"/>
    <property type="match status" value="1"/>
</dbReference>
<comment type="caution">
    <text evidence="6">The sequence shown here is derived from an EMBL/GenBank/DDBJ whole genome shotgun (WGS) entry which is preliminary data.</text>
</comment>
<reference evidence="6 7" key="1">
    <citation type="submission" date="2019-10" db="EMBL/GenBank/DDBJ databases">
        <title>Assembly and Annotation for the nematode Trichostrongylus colubriformis.</title>
        <authorList>
            <person name="Martin J."/>
        </authorList>
    </citation>
    <scope>NUCLEOTIDE SEQUENCE [LARGE SCALE GENOMIC DNA]</scope>
    <source>
        <strain evidence="6">G859</strain>
        <tissue evidence="6">Whole worm</tissue>
    </source>
</reference>
<protein>
    <submittedName>
        <fullName evidence="6">Uncharacterized protein</fullName>
    </submittedName>
</protein>
<dbReference type="AlphaFoldDB" id="A0AAN8J2L2"/>
<sequence length="95" mass="10745">MPPILAMINKKLRTPIPAVIFTCLIAIGYLFAADRVYVLINASQVTIWLAIFVVTLALFALRWKMPNAPRPVKVSSPVCYRHILIGTHISLMVWR</sequence>
<evidence type="ECO:0000313" key="7">
    <source>
        <dbReference type="Proteomes" id="UP001331761"/>
    </source>
</evidence>
<evidence type="ECO:0000256" key="1">
    <source>
        <dbReference type="ARBA" id="ARBA00004141"/>
    </source>
</evidence>
<evidence type="ECO:0000256" key="3">
    <source>
        <dbReference type="ARBA" id="ARBA00022989"/>
    </source>
</evidence>
<dbReference type="InterPro" id="IPR002293">
    <property type="entry name" value="AA/rel_permease1"/>
</dbReference>
<keyword evidence="3 5" id="KW-1133">Transmembrane helix</keyword>
<keyword evidence="2 5" id="KW-0812">Transmembrane</keyword>
<dbReference type="Pfam" id="PF13520">
    <property type="entry name" value="AA_permease_2"/>
    <property type="match status" value="1"/>
</dbReference>
<name>A0AAN8J2L2_TRICO</name>
<dbReference type="GO" id="GO:0015179">
    <property type="term" value="F:L-amino acid transmembrane transporter activity"/>
    <property type="evidence" value="ECO:0007669"/>
    <property type="project" value="TreeGrafter"/>
</dbReference>
<dbReference type="EMBL" id="WIXE01007008">
    <property type="protein sequence ID" value="KAK5980779.1"/>
    <property type="molecule type" value="Genomic_DNA"/>
</dbReference>
<evidence type="ECO:0000313" key="6">
    <source>
        <dbReference type="EMBL" id="KAK5980779.1"/>
    </source>
</evidence>
<keyword evidence="4 5" id="KW-0472">Membrane</keyword>
<feature type="transmembrane region" description="Helical" evidence="5">
    <location>
        <begin position="12"/>
        <end position="32"/>
    </location>
</feature>
<organism evidence="6 7">
    <name type="scientific">Trichostrongylus colubriformis</name>
    <name type="common">Black scour worm</name>
    <dbReference type="NCBI Taxonomy" id="6319"/>
    <lineage>
        <taxon>Eukaryota</taxon>
        <taxon>Metazoa</taxon>
        <taxon>Ecdysozoa</taxon>
        <taxon>Nematoda</taxon>
        <taxon>Chromadorea</taxon>
        <taxon>Rhabditida</taxon>
        <taxon>Rhabditina</taxon>
        <taxon>Rhabditomorpha</taxon>
        <taxon>Strongyloidea</taxon>
        <taxon>Trichostrongylidae</taxon>
        <taxon>Trichostrongylus</taxon>
    </lineage>
</organism>
<comment type="subcellular location">
    <subcellularLocation>
        <location evidence="1">Membrane</location>
        <topology evidence="1">Multi-pass membrane protein</topology>
    </subcellularLocation>
</comment>